<dbReference type="SUPFAM" id="SSF50998">
    <property type="entry name" value="Quinoprotein alcohol dehydrogenase-like"/>
    <property type="match status" value="1"/>
</dbReference>
<reference evidence="3" key="1">
    <citation type="submission" date="2023-03" db="EMBL/GenBank/DDBJ databases">
        <title>Massive genome expansion in bonnet fungi (Mycena s.s.) driven by repeated elements and novel gene families across ecological guilds.</title>
        <authorList>
            <consortium name="Lawrence Berkeley National Laboratory"/>
            <person name="Harder C.B."/>
            <person name="Miyauchi S."/>
            <person name="Viragh M."/>
            <person name="Kuo A."/>
            <person name="Thoen E."/>
            <person name="Andreopoulos B."/>
            <person name="Lu D."/>
            <person name="Skrede I."/>
            <person name="Drula E."/>
            <person name="Henrissat B."/>
            <person name="Morin E."/>
            <person name="Kohler A."/>
            <person name="Barry K."/>
            <person name="LaButti K."/>
            <person name="Morin E."/>
            <person name="Salamov A."/>
            <person name="Lipzen A."/>
            <person name="Mereny Z."/>
            <person name="Hegedus B."/>
            <person name="Baldrian P."/>
            <person name="Stursova M."/>
            <person name="Weitz H."/>
            <person name="Taylor A."/>
            <person name="Grigoriev I.V."/>
            <person name="Nagy L.G."/>
            <person name="Martin F."/>
            <person name="Kauserud H."/>
        </authorList>
    </citation>
    <scope>NUCLEOTIDE SEQUENCE</scope>
    <source>
        <strain evidence="3">CBHHK188m</strain>
    </source>
</reference>
<sequence>MFVPPHSPPMRHKLYLDLSTNQFTFGTPSPAADTGRAFGSDLFCSILPRWRTDCIRKQGENWRKLIRLWDTVDGTQLQIVSGSTDGTVRTWNTATGTQLESIALLQKSTRSSTFAHHSEIRIALPTVTVLFQALDPLTFGMLVRAPHSQPGDPSVFVPLYSSPTAPKFCPDLGINLFRFGISALRTLDVHMDAVNSVGFSPDGTHIVSGSDDSTDHIGDGVTTTSQRPDNLGQIASFFSLCELRDDRKLGLRQQVILIAN</sequence>
<protein>
    <recommendedName>
        <fullName evidence="5">WD40 repeat-like protein</fullName>
    </recommendedName>
</protein>
<evidence type="ECO:0008006" key="5">
    <source>
        <dbReference type="Google" id="ProtNLM"/>
    </source>
</evidence>
<keyword evidence="4" id="KW-1185">Reference proteome</keyword>
<evidence type="ECO:0000313" key="3">
    <source>
        <dbReference type="EMBL" id="KAJ7745574.1"/>
    </source>
</evidence>
<dbReference type="PANTHER" id="PTHR14604:SF4">
    <property type="entry name" value="F-BOX DOMAIN-CONTAINING PROTEIN"/>
    <property type="match status" value="1"/>
</dbReference>
<keyword evidence="1" id="KW-0853">WD repeat</keyword>
<dbReference type="InterPro" id="IPR015943">
    <property type="entry name" value="WD40/YVTN_repeat-like_dom_sf"/>
</dbReference>
<dbReference type="Proteomes" id="UP001215280">
    <property type="component" value="Unassembled WGS sequence"/>
</dbReference>
<comment type="caution">
    <text evidence="3">The sequence shown here is derived from an EMBL/GenBank/DDBJ whole genome shotgun (WGS) entry which is preliminary data.</text>
</comment>
<dbReference type="InterPro" id="IPR050995">
    <property type="entry name" value="WD-F-box_domain-protein"/>
</dbReference>
<dbReference type="SMART" id="SM00320">
    <property type="entry name" value="WD40"/>
    <property type="match status" value="2"/>
</dbReference>
<evidence type="ECO:0000313" key="4">
    <source>
        <dbReference type="Proteomes" id="UP001215280"/>
    </source>
</evidence>
<name>A0AAD7N4S6_9AGAR</name>
<proteinExistence type="predicted"/>
<dbReference type="AlphaFoldDB" id="A0AAD7N4S6"/>
<accession>A0AAD7N4S6</accession>
<dbReference type="InterPro" id="IPR001680">
    <property type="entry name" value="WD40_rpt"/>
</dbReference>
<feature type="region of interest" description="Disordered" evidence="2">
    <location>
        <begin position="208"/>
        <end position="227"/>
    </location>
</feature>
<dbReference type="Gene3D" id="2.130.10.10">
    <property type="entry name" value="YVTN repeat-like/Quinoprotein amine dehydrogenase"/>
    <property type="match status" value="2"/>
</dbReference>
<gene>
    <name evidence="3" type="ORF">DFH07DRAFT_776687</name>
</gene>
<evidence type="ECO:0000256" key="1">
    <source>
        <dbReference type="PROSITE-ProRule" id="PRU00221"/>
    </source>
</evidence>
<organism evidence="3 4">
    <name type="scientific">Mycena maculata</name>
    <dbReference type="NCBI Taxonomy" id="230809"/>
    <lineage>
        <taxon>Eukaryota</taxon>
        <taxon>Fungi</taxon>
        <taxon>Dikarya</taxon>
        <taxon>Basidiomycota</taxon>
        <taxon>Agaricomycotina</taxon>
        <taxon>Agaricomycetes</taxon>
        <taxon>Agaricomycetidae</taxon>
        <taxon>Agaricales</taxon>
        <taxon>Marasmiineae</taxon>
        <taxon>Mycenaceae</taxon>
        <taxon>Mycena</taxon>
    </lineage>
</organism>
<feature type="repeat" description="WD" evidence="1">
    <location>
        <begin position="187"/>
        <end position="214"/>
    </location>
</feature>
<dbReference type="PROSITE" id="PS50082">
    <property type="entry name" value="WD_REPEATS_2"/>
    <property type="match status" value="2"/>
</dbReference>
<evidence type="ECO:0000256" key="2">
    <source>
        <dbReference type="SAM" id="MobiDB-lite"/>
    </source>
</evidence>
<dbReference type="EMBL" id="JARJLG010000102">
    <property type="protein sequence ID" value="KAJ7745574.1"/>
    <property type="molecule type" value="Genomic_DNA"/>
</dbReference>
<dbReference type="PANTHER" id="PTHR14604">
    <property type="entry name" value="WD40 REPEAT PF20"/>
    <property type="match status" value="1"/>
</dbReference>
<dbReference type="Pfam" id="PF00400">
    <property type="entry name" value="WD40"/>
    <property type="match status" value="2"/>
</dbReference>
<dbReference type="InterPro" id="IPR011047">
    <property type="entry name" value="Quinoprotein_ADH-like_sf"/>
</dbReference>
<feature type="repeat" description="WD" evidence="1">
    <location>
        <begin position="79"/>
        <end position="101"/>
    </location>
</feature>